<name>A0AAU7JTT7_9MICO</name>
<evidence type="ECO:0000313" key="7">
    <source>
        <dbReference type="EMBL" id="XBO43832.1"/>
    </source>
</evidence>
<comment type="subcellular location">
    <subcellularLocation>
        <location evidence="1">Cell membrane</location>
        <topology evidence="1">Multi-pass membrane protein</topology>
    </subcellularLocation>
</comment>
<evidence type="ECO:0000256" key="4">
    <source>
        <dbReference type="ARBA" id="ARBA00022989"/>
    </source>
</evidence>
<reference evidence="7" key="1">
    <citation type="submission" date="2024-05" db="EMBL/GenBank/DDBJ databases">
        <authorList>
            <person name="Kim S."/>
            <person name="Heo J."/>
            <person name="Choi H."/>
            <person name="Choi Y."/>
            <person name="Kwon S.-W."/>
            <person name="Kim Y."/>
        </authorList>
    </citation>
    <scope>NUCLEOTIDE SEQUENCE</scope>
    <source>
        <strain evidence="7">KACC 23699</strain>
    </source>
</reference>
<dbReference type="AlphaFoldDB" id="A0AAU7JTT7"/>
<dbReference type="RefSeq" id="WP_406831276.1">
    <property type="nucleotide sequence ID" value="NZ_CP157483.1"/>
</dbReference>
<feature type="transmembrane region" description="Helical" evidence="6">
    <location>
        <begin position="159"/>
        <end position="181"/>
    </location>
</feature>
<sequence length="356" mass="37466">MPAERGRVVRRALEACAAVVLAVALIAFALPQTAGASWTQIGNVLSGVRPYEFALLALVWLGGLALQTIALAAALPGLSHLRAFFLNITGSSVSNLVPLGGAAGTAVNWWSCRRWGFSTAAFVRWAMVTNIWDVLTRLLVPGFALAWLGYLGLGDDEVLLGATLVSAGTALGAVGLTVGLLRTDTGARRIGAGVDHLAAALRRPPRDREHQAVQVRRDLAGLVATAWVRLTVGKVLYALAQAGLLWLCLEVVGTSPTPAVVFAAFAVERVLSLAVITPGATGFVEIGMTTYLARMGTDPATAAAGVLLYRFFVIGMEVPVGGMLLLPWSLRQLVSKKARERDLATAISDVPGRAVR</sequence>
<evidence type="ECO:0000256" key="1">
    <source>
        <dbReference type="ARBA" id="ARBA00004651"/>
    </source>
</evidence>
<evidence type="ECO:0000256" key="6">
    <source>
        <dbReference type="SAM" id="Phobius"/>
    </source>
</evidence>
<evidence type="ECO:0000256" key="5">
    <source>
        <dbReference type="ARBA" id="ARBA00023136"/>
    </source>
</evidence>
<feature type="transmembrane region" description="Helical" evidence="6">
    <location>
        <begin position="273"/>
        <end position="293"/>
    </location>
</feature>
<organism evidence="7">
    <name type="scientific">Pedococcus sp. KACC 23699</name>
    <dbReference type="NCBI Taxonomy" id="3149228"/>
    <lineage>
        <taxon>Bacteria</taxon>
        <taxon>Bacillati</taxon>
        <taxon>Actinomycetota</taxon>
        <taxon>Actinomycetes</taxon>
        <taxon>Micrococcales</taxon>
        <taxon>Intrasporangiaceae</taxon>
        <taxon>Pedococcus</taxon>
    </lineage>
</organism>
<dbReference type="EMBL" id="CP157483">
    <property type="protein sequence ID" value="XBO43832.1"/>
    <property type="molecule type" value="Genomic_DNA"/>
</dbReference>
<evidence type="ECO:0000256" key="3">
    <source>
        <dbReference type="ARBA" id="ARBA00022692"/>
    </source>
</evidence>
<gene>
    <name evidence="7" type="ORF">ABEG17_00435</name>
</gene>
<feature type="transmembrane region" description="Helical" evidence="6">
    <location>
        <begin position="12"/>
        <end position="33"/>
    </location>
</feature>
<protein>
    <submittedName>
        <fullName evidence="7">Lysylphosphatidylglycerol synthase transmembrane domain-containing protein</fullName>
    </submittedName>
</protein>
<keyword evidence="3 6" id="KW-0812">Transmembrane</keyword>
<proteinExistence type="predicted"/>
<feature type="transmembrane region" description="Helical" evidence="6">
    <location>
        <begin position="134"/>
        <end position="153"/>
    </location>
</feature>
<keyword evidence="5 6" id="KW-0472">Membrane</keyword>
<feature type="transmembrane region" description="Helical" evidence="6">
    <location>
        <begin position="53"/>
        <end position="75"/>
    </location>
</feature>
<dbReference type="GO" id="GO:0005886">
    <property type="term" value="C:plasma membrane"/>
    <property type="evidence" value="ECO:0007669"/>
    <property type="project" value="UniProtKB-SubCell"/>
</dbReference>
<dbReference type="PANTHER" id="PTHR39087:SF2">
    <property type="entry name" value="UPF0104 MEMBRANE PROTEIN MJ1595"/>
    <property type="match status" value="1"/>
</dbReference>
<accession>A0AAU7JTT7</accession>
<dbReference type="PANTHER" id="PTHR39087">
    <property type="entry name" value="UPF0104 MEMBRANE PROTEIN MJ1595"/>
    <property type="match status" value="1"/>
</dbReference>
<dbReference type="Pfam" id="PF03706">
    <property type="entry name" value="LPG_synthase_TM"/>
    <property type="match status" value="1"/>
</dbReference>
<keyword evidence="2" id="KW-1003">Cell membrane</keyword>
<keyword evidence="4 6" id="KW-1133">Transmembrane helix</keyword>
<evidence type="ECO:0000256" key="2">
    <source>
        <dbReference type="ARBA" id="ARBA00022475"/>
    </source>
</evidence>
<feature type="transmembrane region" description="Helical" evidence="6">
    <location>
        <begin position="308"/>
        <end position="330"/>
    </location>
</feature>
<dbReference type="InterPro" id="IPR022791">
    <property type="entry name" value="L-PG_synthase/AglD"/>
</dbReference>